<name>A0ABW1V4S5_9BACL</name>
<sequence>MNYLIREVVKNLYHQENRLEYLSKCKSKIELSSELITFLKNNNLTLHPHNNGDVWPSCKWTIVQGDYCKGEFRVSYSSLLMVSKLAPLYYLHHEFQVDNKDVQKMSPTLNGFDEQPYTSIQADLESIIKELFNEQGYEQLSYKEMNEVLTGIFFGDDVELFGQQVTVEYALFHDVLEICPD</sequence>
<dbReference type="Proteomes" id="UP001596233">
    <property type="component" value="Unassembled WGS sequence"/>
</dbReference>
<evidence type="ECO:0000313" key="2">
    <source>
        <dbReference type="Proteomes" id="UP001596233"/>
    </source>
</evidence>
<protein>
    <submittedName>
        <fullName evidence="1">Uncharacterized protein</fullName>
    </submittedName>
</protein>
<keyword evidence="2" id="KW-1185">Reference proteome</keyword>
<gene>
    <name evidence="1" type="ORF">ACFP56_08990</name>
</gene>
<evidence type="ECO:0000313" key="1">
    <source>
        <dbReference type="EMBL" id="MFC6332755.1"/>
    </source>
</evidence>
<dbReference type="EMBL" id="JBHSTE010000003">
    <property type="protein sequence ID" value="MFC6332755.1"/>
    <property type="molecule type" value="Genomic_DNA"/>
</dbReference>
<dbReference type="RefSeq" id="WP_379233523.1">
    <property type="nucleotide sequence ID" value="NZ_JBHSTE010000003.1"/>
</dbReference>
<organism evidence="1 2">
    <name type="scientific">Paenibacillus septentrionalis</name>
    <dbReference type="NCBI Taxonomy" id="429342"/>
    <lineage>
        <taxon>Bacteria</taxon>
        <taxon>Bacillati</taxon>
        <taxon>Bacillota</taxon>
        <taxon>Bacilli</taxon>
        <taxon>Bacillales</taxon>
        <taxon>Paenibacillaceae</taxon>
        <taxon>Paenibacillus</taxon>
    </lineage>
</organism>
<proteinExistence type="predicted"/>
<accession>A0ABW1V4S5</accession>
<reference evidence="2" key="1">
    <citation type="journal article" date="2019" name="Int. J. Syst. Evol. Microbiol.">
        <title>The Global Catalogue of Microorganisms (GCM) 10K type strain sequencing project: providing services to taxonomists for standard genome sequencing and annotation.</title>
        <authorList>
            <consortium name="The Broad Institute Genomics Platform"/>
            <consortium name="The Broad Institute Genome Sequencing Center for Infectious Disease"/>
            <person name="Wu L."/>
            <person name="Ma J."/>
        </authorList>
    </citation>
    <scope>NUCLEOTIDE SEQUENCE [LARGE SCALE GENOMIC DNA]</scope>
    <source>
        <strain evidence="2">PCU 280</strain>
    </source>
</reference>
<comment type="caution">
    <text evidence="1">The sequence shown here is derived from an EMBL/GenBank/DDBJ whole genome shotgun (WGS) entry which is preliminary data.</text>
</comment>